<protein>
    <submittedName>
        <fullName evidence="1 2">Uncharacterized protein</fullName>
    </submittedName>
</protein>
<sequence length="226" mass="25706">MNINSPFFLNTSSIQRWRYTERATIVLRQLTGTHNLSAAIVVDPIGAEREASLEEEEEAGEPFVIRIFGCEEGEAKSSWSTAWSKWINTRKNDCYEDGRIKTPNSHSEISRRIFVELERLNLLTKNRDTAFLCDVQQIINHITLKKPHRSAEPEDLAVEKDMLASVTQNPAQRGEGCVHEFQPLHVQLKKILNEGRSAKLIEGLSSSRRAGDRSILDQLLRHTMPS</sequence>
<reference evidence="2" key="3">
    <citation type="submission" date="2020-12" db="UniProtKB">
        <authorList>
            <consortium name="EnsemblPlants"/>
        </authorList>
    </citation>
    <scope>IDENTIFICATION</scope>
</reference>
<dbReference type="InParanoid" id="A0A2K1INQ8"/>
<organism evidence="1">
    <name type="scientific">Physcomitrium patens</name>
    <name type="common">Spreading-leaved earth moss</name>
    <name type="synonym">Physcomitrella patens</name>
    <dbReference type="NCBI Taxonomy" id="3218"/>
    <lineage>
        <taxon>Eukaryota</taxon>
        <taxon>Viridiplantae</taxon>
        <taxon>Streptophyta</taxon>
        <taxon>Embryophyta</taxon>
        <taxon>Bryophyta</taxon>
        <taxon>Bryophytina</taxon>
        <taxon>Bryopsida</taxon>
        <taxon>Funariidae</taxon>
        <taxon>Funariales</taxon>
        <taxon>Funariaceae</taxon>
        <taxon>Physcomitrium</taxon>
    </lineage>
</organism>
<evidence type="ECO:0000313" key="3">
    <source>
        <dbReference type="Proteomes" id="UP000006727"/>
    </source>
</evidence>
<accession>A0A2K1INQ8</accession>
<dbReference type="EMBL" id="ABEU02000022">
    <property type="protein sequence ID" value="PNR30913.1"/>
    <property type="molecule type" value="Genomic_DNA"/>
</dbReference>
<dbReference type="PANTHER" id="PTHR47453:SF1">
    <property type="entry name" value="PHOSPHOGLUCAN, WATER DIKINASE, CHLOROPLASTIC"/>
    <property type="match status" value="1"/>
</dbReference>
<dbReference type="Proteomes" id="UP000006727">
    <property type="component" value="Chromosome 22"/>
</dbReference>
<dbReference type="PANTHER" id="PTHR47453">
    <property type="entry name" value="PHOSPHOGLUCAN, WATER DIKINASE, CHLOROPLASTIC"/>
    <property type="match status" value="1"/>
</dbReference>
<reference evidence="1 3" key="1">
    <citation type="journal article" date="2008" name="Science">
        <title>The Physcomitrella genome reveals evolutionary insights into the conquest of land by plants.</title>
        <authorList>
            <person name="Rensing S."/>
            <person name="Lang D."/>
            <person name="Zimmer A."/>
            <person name="Terry A."/>
            <person name="Salamov A."/>
            <person name="Shapiro H."/>
            <person name="Nishiyama T."/>
            <person name="Perroud P.-F."/>
            <person name="Lindquist E."/>
            <person name="Kamisugi Y."/>
            <person name="Tanahashi T."/>
            <person name="Sakakibara K."/>
            <person name="Fujita T."/>
            <person name="Oishi K."/>
            <person name="Shin-I T."/>
            <person name="Kuroki Y."/>
            <person name="Toyoda A."/>
            <person name="Suzuki Y."/>
            <person name="Hashimoto A."/>
            <person name="Yamaguchi K."/>
            <person name="Sugano A."/>
            <person name="Kohara Y."/>
            <person name="Fujiyama A."/>
            <person name="Anterola A."/>
            <person name="Aoki S."/>
            <person name="Ashton N."/>
            <person name="Barbazuk W.B."/>
            <person name="Barker E."/>
            <person name="Bennetzen J."/>
            <person name="Bezanilla M."/>
            <person name="Blankenship R."/>
            <person name="Cho S.H."/>
            <person name="Dutcher S."/>
            <person name="Estelle M."/>
            <person name="Fawcett J.A."/>
            <person name="Gundlach H."/>
            <person name="Hanada K."/>
            <person name="Heyl A."/>
            <person name="Hicks K.A."/>
            <person name="Hugh J."/>
            <person name="Lohr M."/>
            <person name="Mayer K."/>
            <person name="Melkozernov A."/>
            <person name="Murata T."/>
            <person name="Nelson D."/>
            <person name="Pils B."/>
            <person name="Prigge M."/>
            <person name="Reiss B."/>
            <person name="Renner T."/>
            <person name="Rombauts S."/>
            <person name="Rushton P."/>
            <person name="Sanderfoot A."/>
            <person name="Schween G."/>
            <person name="Shiu S.-H."/>
            <person name="Stueber K."/>
            <person name="Theodoulou F.L."/>
            <person name="Tu H."/>
            <person name="Van de Peer Y."/>
            <person name="Verrier P.J."/>
            <person name="Waters E."/>
            <person name="Wood A."/>
            <person name="Yang L."/>
            <person name="Cove D."/>
            <person name="Cuming A."/>
            <person name="Hasebe M."/>
            <person name="Lucas S."/>
            <person name="Mishler D.B."/>
            <person name="Reski R."/>
            <person name="Grigoriev I."/>
            <person name="Quatrano R.S."/>
            <person name="Boore J.L."/>
        </authorList>
    </citation>
    <scope>NUCLEOTIDE SEQUENCE [LARGE SCALE GENOMIC DNA]</scope>
    <source>
        <strain evidence="2 3">cv. Gransden 2004</strain>
    </source>
</reference>
<dbReference type="AlphaFoldDB" id="A0A2K1INQ8"/>
<dbReference type="STRING" id="3218.A0A2K1INQ8"/>
<dbReference type="Gramene" id="Pp3c22_16753V3.1">
    <property type="protein sequence ID" value="Pp3c22_16753V3.1"/>
    <property type="gene ID" value="Pp3c22_16753"/>
</dbReference>
<name>A0A2K1INQ8_PHYPA</name>
<gene>
    <name evidence="1" type="ORF">PHYPA_027229</name>
</gene>
<reference evidence="1 3" key="2">
    <citation type="journal article" date="2018" name="Plant J.">
        <title>The Physcomitrella patens chromosome-scale assembly reveals moss genome structure and evolution.</title>
        <authorList>
            <person name="Lang D."/>
            <person name="Ullrich K.K."/>
            <person name="Murat F."/>
            <person name="Fuchs J."/>
            <person name="Jenkins J."/>
            <person name="Haas F.B."/>
            <person name="Piednoel M."/>
            <person name="Gundlach H."/>
            <person name="Van Bel M."/>
            <person name="Meyberg R."/>
            <person name="Vives C."/>
            <person name="Morata J."/>
            <person name="Symeonidi A."/>
            <person name="Hiss M."/>
            <person name="Muchero W."/>
            <person name="Kamisugi Y."/>
            <person name="Saleh O."/>
            <person name="Blanc G."/>
            <person name="Decker E.L."/>
            <person name="van Gessel N."/>
            <person name="Grimwood J."/>
            <person name="Hayes R.D."/>
            <person name="Graham S.W."/>
            <person name="Gunter L.E."/>
            <person name="McDaniel S.F."/>
            <person name="Hoernstein S.N.W."/>
            <person name="Larsson A."/>
            <person name="Li F.W."/>
            <person name="Perroud P.F."/>
            <person name="Phillips J."/>
            <person name="Ranjan P."/>
            <person name="Rokshar D.S."/>
            <person name="Rothfels C.J."/>
            <person name="Schneider L."/>
            <person name="Shu S."/>
            <person name="Stevenson D.W."/>
            <person name="Thummler F."/>
            <person name="Tillich M."/>
            <person name="Villarreal Aguilar J.C."/>
            <person name="Widiez T."/>
            <person name="Wong G.K."/>
            <person name="Wymore A."/>
            <person name="Zhang Y."/>
            <person name="Zimmer A.D."/>
            <person name="Quatrano R.S."/>
            <person name="Mayer K.F.X."/>
            <person name="Goodstein D."/>
            <person name="Casacuberta J.M."/>
            <person name="Vandepoele K."/>
            <person name="Reski R."/>
            <person name="Cuming A.C."/>
            <person name="Tuskan G.A."/>
            <person name="Maumus F."/>
            <person name="Salse J."/>
            <person name="Schmutz J."/>
            <person name="Rensing S.A."/>
        </authorList>
    </citation>
    <scope>NUCLEOTIDE SEQUENCE [LARGE SCALE GENOMIC DNA]</scope>
    <source>
        <strain evidence="2 3">cv. Gransden 2004</strain>
    </source>
</reference>
<dbReference type="EnsemblPlants" id="Pp3c22_16753V3.1">
    <property type="protein sequence ID" value="Pp3c22_16753V3.1"/>
    <property type="gene ID" value="Pp3c22_16753"/>
</dbReference>
<proteinExistence type="predicted"/>
<keyword evidence="3" id="KW-1185">Reference proteome</keyword>
<evidence type="ECO:0000313" key="2">
    <source>
        <dbReference type="EnsemblPlants" id="Pp3c22_16753V3.1"/>
    </source>
</evidence>
<evidence type="ECO:0000313" key="1">
    <source>
        <dbReference type="EMBL" id="PNR30913.1"/>
    </source>
</evidence>